<feature type="domain" description="GMPS ATP-PPase" evidence="7">
    <location>
        <begin position="104"/>
        <end position="150"/>
    </location>
</feature>
<evidence type="ECO:0000256" key="1">
    <source>
        <dbReference type="ARBA" id="ARBA00022598"/>
    </source>
</evidence>
<organism evidence="8 9">
    <name type="scientific">Seiridium unicorne</name>
    <dbReference type="NCBI Taxonomy" id="138068"/>
    <lineage>
        <taxon>Eukaryota</taxon>
        <taxon>Fungi</taxon>
        <taxon>Dikarya</taxon>
        <taxon>Ascomycota</taxon>
        <taxon>Pezizomycotina</taxon>
        <taxon>Sordariomycetes</taxon>
        <taxon>Xylariomycetidae</taxon>
        <taxon>Amphisphaeriales</taxon>
        <taxon>Sporocadaceae</taxon>
        <taxon>Seiridium</taxon>
    </lineage>
</organism>
<dbReference type="PROSITE" id="PS51553">
    <property type="entry name" value="GMPS_ATP_PPASE"/>
    <property type="match status" value="1"/>
</dbReference>
<keyword evidence="4 6" id="KW-0658">Purine biosynthesis</keyword>
<keyword evidence="3 6" id="KW-0332">GMP biosynthesis</keyword>
<keyword evidence="1" id="KW-0436">Ligase</keyword>
<evidence type="ECO:0000256" key="3">
    <source>
        <dbReference type="ARBA" id="ARBA00022749"/>
    </source>
</evidence>
<accession>A0ABR2VC32</accession>
<dbReference type="Pfam" id="PF00117">
    <property type="entry name" value="GATase"/>
    <property type="match status" value="1"/>
</dbReference>
<dbReference type="PANTHER" id="PTHR11922:SF2">
    <property type="entry name" value="GMP SYNTHASE [GLUTAMINE-HYDROLYZING]"/>
    <property type="match status" value="1"/>
</dbReference>
<proteinExistence type="predicted"/>
<dbReference type="PANTHER" id="PTHR11922">
    <property type="entry name" value="GMP SYNTHASE-RELATED"/>
    <property type="match status" value="1"/>
</dbReference>
<dbReference type="PROSITE" id="PS51273">
    <property type="entry name" value="GATASE_TYPE_1"/>
    <property type="match status" value="1"/>
</dbReference>
<evidence type="ECO:0000256" key="5">
    <source>
        <dbReference type="ARBA" id="ARBA00022840"/>
    </source>
</evidence>
<dbReference type="Gene3D" id="3.40.50.620">
    <property type="entry name" value="HUPs"/>
    <property type="match status" value="1"/>
</dbReference>
<reference evidence="8 9" key="1">
    <citation type="journal article" date="2024" name="J. Plant Pathol.">
        <title>Sequence and assembly of the genome of Seiridium unicorne, isolate CBS 538.82, causal agent of cypress canker disease.</title>
        <authorList>
            <person name="Scali E."/>
            <person name="Rocca G.D."/>
            <person name="Danti R."/>
            <person name="Garbelotto M."/>
            <person name="Barberini S."/>
            <person name="Baroncelli R."/>
            <person name="Emiliani G."/>
        </authorList>
    </citation>
    <scope>NUCLEOTIDE SEQUENCE [LARGE SCALE GENOMIC DNA]</scope>
    <source>
        <strain evidence="8 9">BM-138-508</strain>
    </source>
</reference>
<evidence type="ECO:0000313" key="8">
    <source>
        <dbReference type="EMBL" id="KAK9424480.1"/>
    </source>
</evidence>
<protein>
    <recommendedName>
        <fullName evidence="7">GMPS ATP-PPase domain-containing protein</fullName>
    </recommendedName>
</protein>
<comment type="caution">
    <text evidence="8">The sequence shown here is derived from an EMBL/GenBank/DDBJ whole genome shotgun (WGS) entry which is preliminary data.</text>
</comment>
<keyword evidence="9" id="KW-1185">Reference proteome</keyword>
<dbReference type="EMBL" id="JARVKF010000036">
    <property type="protein sequence ID" value="KAK9424480.1"/>
    <property type="molecule type" value="Genomic_DNA"/>
</dbReference>
<dbReference type="InterPro" id="IPR017926">
    <property type="entry name" value="GATASE"/>
</dbReference>
<evidence type="ECO:0000256" key="2">
    <source>
        <dbReference type="ARBA" id="ARBA00022741"/>
    </source>
</evidence>
<feature type="binding site" evidence="6">
    <location>
        <begin position="132"/>
        <end position="138"/>
    </location>
    <ligand>
        <name>ATP</name>
        <dbReference type="ChEBI" id="CHEBI:30616"/>
    </ligand>
</feature>
<evidence type="ECO:0000256" key="4">
    <source>
        <dbReference type="ARBA" id="ARBA00022755"/>
    </source>
</evidence>
<dbReference type="InterPro" id="IPR025777">
    <property type="entry name" value="GMPS_ATP_PPase_dom"/>
</dbReference>
<keyword evidence="5 6" id="KW-0067">ATP-binding</keyword>
<dbReference type="InterPro" id="IPR029062">
    <property type="entry name" value="Class_I_gatase-like"/>
</dbReference>
<evidence type="ECO:0000256" key="6">
    <source>
        <dbReference type="PROSITE-ProRule" id="PRU00886"/>
    </source>
</evidence>
<sequence>MSMPTPTINSDLTAQRHNSPADKLFEGLQDDSLQVWMSHGDKPNQLPNRFITIATTQNSPYTGITHETKHIYGRQFHPEVAHTLRSTEFLKNSAVSICGAQQNRKMSKFIGRGIIQVRNLLGDRGQVIGAVSGGVDSTVTARLLKEATGD</sequence>
<name>A0ABR2VC32_9PEZI</name>
<dbReference type="SUPFAM" id="SSF52317">
    <property type="entry name" value="Class I glutamine amidotransferase-like"/>
    <property type="match status" value="1"/>
</dbReference>
<evidence type="ECO:0000313" key="9">
    <source>
        <dbReference type="Proteomes" id="UP001408356"/>
    </source>
</evidence>
<evidence type="ECO:0000259" key="7">
    <source>
        <dbReference type="PROSITE" id="PS51553"/>
    </source>
</evidence>
<dbReference type="Gene3D" id="3.40.50.880">
    <property type="match status" value="1"/>
</dbReference>
<keyword evidence="2 6" id="KW-0547">Nucleotide-binding</keyword>
<dbReference type="Proteomes" id="UP001408356">
    <property type="component" value="Unassembled WGS sequence"/>
</dbReference>
<gene>
    <name evidence="8" type="ORF">SUNI508_13581</name>
</gene>
<dbReference type="InterPro" id="IPR014729">
    <property type="entry name" value="Rossmann-like_a/b/a_fold"/>
</dbReference>